<reference evidence="2 3" key="1">
    <citation type="submission" date="2022-06" db="EMBL/GenBank/DDBJ databases">
        <title>Genomic Encyclopedia of Archaeal and Bacterial Type Strains, Phase II (KMG-II): from individual species to whole genera.</title>
        <authorList>
            <person name="Goeker M."/>
        </authorList>
    </citation>
    <scope>NUCLEOTIDE SEQUENCE [LARGE SCALE GENOMIC DNA]</scope>
    <source>
        <strain evidence="2 3">DSM 45037</strain>
    </source>
</reference>
<accession>A0ABT1H506</accession>
<comment type="caution">
    <text evidence="2">The sequence shown here is derived from an EMBL/GenBank/DDBJ whole genome shotgun (WGS) entry which is preliminary data.</text>
</comment>
<keyword evidence="3" id="KW-1185">Reference proteome</keyword>
<feature type="transmembrane region" description="Helical" evidence="1">
    <location>
        <begin position="20"/>
        <end position="38"/>
    </location>
</feature>
<proteinExistence type="predicted"/>
<dbReference type="EMBL" id="JAMTCG010000006">
    <property type="protein sequence ID" value="MCP2162039.1"/>
    <property type="molecule type" value="Genomic_DNA"/>
</dbReference>
<evidence type="ECO:0000313" key="2">
    <source>
        <dbReference type="EMBL" id="MCP2162039.1"/>
    </source>
</evidence>
<name>A0ABT1H506_9NOCA</name>
<protein>
    <recommendedName>
        <fullName evidence="4">DUF2516 family protein</fullName>
    </recommendedName>
</protein>
<dbReference type="Pfam" id="PF10724">
    <property type="entry name" value="DUF2516"/>
    <property type="match status" value="1"/>
</dbReference>
<dbReference type="Proteomes" id="UP001205740">
    <property type="component" value="Unassembled WGS sequence"/>
</dbReference>
<organism evidence="2 3">
    <name type="scientific">Williamsia serinedens</name>
    <dbReference type="NCBI Taxonomy" id="391736"/>
    <lineage>
        <taxon>Bacteria</taxon>
        <taxon>Bacillati</taxon>
        <taxon>Actinomycetota</taxon>
        <taxon>Actinomycetes</taxon>
        <taxon>Mycobacteriales</taxon>
        <taxon>Nocardiaceae</taxon>
        <taxon>Williamsia</taxon>
    </lineage>
</organism>
<keyword evidence="1" id="KW-0472">Membrane</keyword>
<gene>
    <name evidence="2" type="ORF">LX12_003243</name>
</gene>
<keyword evidence="1" id="KW-0812">Transmembrane</keyword>
<keyword evidence="1" id="KW-1133">Transmembrane helix</keyword>
<evidence type="ECO:0000313" key="3">
    <source>
        <dbReference type="Proteomes" id="UP001205740"/>
    </source>
</evidence>
<evidence type="ECO:0000256" key="1">
    <source>
        <dbReference type="SAM" id="Phobius"/>
    </source>
</evidence>
<evidence type="ECO:0008006" key="4">
    <source>
        <dbReference type="Google" id="ProtNLM"/>
    </source>
</evidence>
<feature type="transmembrane region" description="Helical" evidence="1">
    <location>
        <begin position="58"/>
        <end position="91"/>
    </location>
</feature>
<sequence length="110" mass="12185">MSDYADIVNVVQFLAYGQNIIVLILTIVGGAAALLALVHAATQRPDAFPAVDRQSKVIWVSILVVGSLFIWFFGLLSFLGIIGIVAVLIYLVDVRPRVDSIQNKRWFRKV</sequence>
<dbReference type="InterPro" id="IPR019662">
    <property type="entry name" value="DUF2516"/>
</dbReference>